<dbReference type="InterPro" id="IPR050815">
    <property type="entry name" value="TF_fung"/>
</dbReference>
<dbReference type="GO" id="GO:0008270">
    <property type="term" value="F:zinc ion binding"/>
    <property type="evidence" value="ECO:0007669"/>
    <property type="project" value="InterPro"/>
</dbReference>
<dbReference type="Pfam" id="PF00172">
    <property type="entry name" value="Zn_clus"/>
    <property type="match status" value="1"/>
</dbReference>
<dbReference type="GO" id="GO:0006351">
    <property type="term" value="P:DNA-templated transcription"/>
    <property type="evidence" value="ECO:0007669"/>
    <property type="project" value="InterPro"/>
</dbReference>
<proteinExistence type="predicted"/>
<evidence type="ECO:0000256" key="2">
    <source>
        <dbReference type="ARBA" id="ARBA00022723"/>
    </source>
</evidence>
<organism evidence="9 10">
    <name type="scientific">Penicilliopsis zonata CBS 506.65</name>
    <dbReference type="NCBI Taxonomy" id="1073090"/>
    <lineage>
        <taxon>Eukaryota</taxon>
        <taxon>Fungi</taxon>
        <taxon>Dikarya</taxon>
        <taxon>Ascomycota</taxon>
        <taxon>Pezizomycotina</taxon>
        <taxon>Eurotiomycetes</taxon>
        <taxon>Eurotiomycetidae</taxon>
        <taxon>Eurotiales</taxon>
        <taxon>Aspergillaceae</taxon>
        <taxon>Penicilliopsis</taxon>
    </lineage>
</organism>
<comment type="subcellular location">
    <subcellularLocation>
        <location evidence="1">Nucleus</location>
    </subcellularLocation>
</comment>
<dbReference type="CDD" id="cd00067">
    <property type="entry name" value="GAL4"/>
    <property type="match status" value="1"/>
</dbReference>
<keyword evidence="7" id="KW-0812">Transmembrane</keyword>
<sequence length="516" mass="58097">MSDSSSPRSKREAKKRTRTGCLTCRARKIKCDETPGRCANCTRVMLECRWPVMRAVVQRGGGRPRTAACTGCRVARCRYKTDMTEVVEHVENTAEEEIDRDILLPHLDAFFTSVYPVQGNAFIHRGTLLRDINARRADRALLLAICAIATRFLPTAVPGRECGWAREAKALLILEGTVSVQRVATALILAKHDIHCGRFSSAWMLAAMATRGALALGLQKQEEEEEKTFIERETKRRLFWACYCLDRMMAPGLPDQILIRADLADSIALPCEEHSFLLAISPPRAGLLCSDDGEVGLFGHYVRMMSIRYEILQTTRGGSNASRNVPWMSSAFQECERKMTAWKASLPPQCQLRPDTIYARQAQHQLTPLTMLHVWYEQCMADLYRVVLPGFPETMAAEVLSSAPPDWVHGHQLACVEHARSIARTLQTVSQHVDLAASPFLDGSLPMCVLESMRVQLQWFFMNGQADAAALREQVDLLLGYLQPMARYFRQAQWLVSSFSSFFSSSLLLFFFLILL</sequence>
<evidence type="ECO:0000256" key="5">
    <source>
        <dbReference type="ARBA" id="ARBA00023163"/>
    </source>
</evidence>
<feature type="domain" description="Zn(2)-C6 fungal-type" evidence="8">
    <location>
        <begin position="20"/>
        <end position="50"/>
    </location>
</feature>
<accession>A0A1L9S7N1</accession>
<keyword evidence="6" id="KW-0539">Nucleus</keyword>
<dbReference type="GO" id="GO:0005634">
    <property type="term" value="C:nucleus"/>
    <property type="evidence" value="ECO:0007669"/>
    <property type="project" value="UniProtKB-SubCell"/>
</dbReference>
<keyword evidence="7" id="KW-0472">Membrane</keyword>
<evidence type="ECO:0000313" key="10">
    <source>
        <dbReference type="Proteomes" id="UP000184188"/>
    </source>
</evidence>
<dbReference type="PANTHER" id="PTHR47338:SF7">
    <property type="entry name" value="ZN(II)2CYS6 TRANSCRIPTION FACTOR (EUROFUNG)"/>
    <property type="match status" value="1"/>
</dbReference>
<dbReference type="GO" id="GO:0000981">
    <property type="term" value="F:DNA-binding transcription factor activity, RNA polymerase II-specific"/>
    <property type="evidence" value="ECO:0007669"/>
    <property type="project" value="InterPro"/>
</dbReference>
<keyword evidence="2" id="KW-0479">Metal-binding</keyword>
<keyword evidence="10" id="KW-1185">Reference proteome</keyword>
<dbReference type="GeneID" id="34607815"/>
<evidence type="ECO:0000256" key="6">
    <source>
        <dbReference type="ARBA" id="ARBA00023242"/>
    </source>
</evidence>
<keyword evidence="7" id="KW-1133">Transmembrane helix</keyword>
<dbReference type="PANTHER" id="PTHR47338">
    <property type="entry name" value="ZN(II)2CYS6 TRANSCRIPTION FACTOR (EUROFUNG)-RELATED"/>
    <property type="match status" value="1"/>
</dbReference>
<dbReference type="PROSITE" id="PS00463">
    <property type="entry name" value="ZN2_CY6_FUNGAL_1"/>
    <property type="match status" value="1"/>
</dbReference>
<dbReference type="AlphaFoldDB" id="A0A1L9S7N1"/>
<dbReference type="CDD" id="cd12148">
    <property type="entry name" value="fungal_TF_MHR"/>
    <property type="match status" value="1"/>
</dbReference>
<evidence type="ECO:0000313" key="9">
    <source>
        <dbReference type="EMBL" id="OJJ43178.1"/>
    </source>
</evidence>
<dbReference type="VEuPathDB" id="FungiDB:ASPZODRAFT_1231259"/>
<dbReference type="SMART" id="SM00906">
    <property type="entry name" value="Fungal_trans"/>
    <property type="match status" value="1"/>
</dbReference>
<dbReference type="Proteomes" id="UP000184188">
    <property type="component" value="Unassembled WGS sequence"/>
</dbReference>
<dbReference type="SMART" id="SM00066">
    <property type="entry name" value="GAL4"/>
    <property type="match status" value="1"/>
</dbReference>
<feature type="transmembrane region" description="Helical" evidence="7">
    <location>
        <begin position="494"/>
        <end position="515"/>
    </location>
</feature>
<evidence type="ECO:0000256" key="1">
    <source>
        <dbReference type="ARBA" id="ARBA00004123"/>
    </source>
</evidence>
<evidence type="ECO:0000256" key="4">
    <source>
        <dbReference type="ARBA" id="ARBA00023125"/>
    </source>
</evidence>
<evidence type="ECO:0000256" key="7">
    <source>
        <dbReference type="SAM" id="Phobius"/>
    </source>
</evidence>
<evidence type="ECO:0000256" key="3">
    <source>
        <dbReference type="ARBA" id="ARBA00023015"/>
    </source>
</evidence>
<reference evidence="10" key="1">
    <citation type="journal article" date="2017" name="Genome Biol.">
        <title>Comparative genomics reveals high biological diversity and specific adaptations in the industrially and medically important fungal genus Aspergillus.</title>
        <authorList>
            <person name="de Vries R.P."/>
            <person name="Riley R."/>
            <person name="Wiebenga A."/>
            <person name="Aguilar-Osorio G."/>
            <person name="Amillis S."/>
            <person name="Uchima C.A."/>
            <person name="Anderluh G."/>
            <person name="Asadollahi M."/>
            <person name="Askin M."/>
            <person name="Barry K."/>
            <person name="Battaglia E."/>
            <person name="Bayram O."/>
            <person name="Benocci T."/>
            <person name="Braus-Stromeyer S.A."/>
            <person name="Caldana C."/>
            <person name="Canovas D."/>
            <person name="Cerqueira G.C."/>
            <person name="Chen F."/>
            <person name="Chen W."/>
            <person name="Choi C."/>
            <person name="Clum A."/>
            <person name="Dos Santos R.A."/>
            <person name="Damasio A.R."/>
            <person name="Diallinas G."/>
            <person name="Emri T."/>
            <person name="Fekete E."/>
            <person name="Flipphi M."/>
            <person name="Freyberg S."/>
            <person name="Gallo A."/>
            <person name="Gournas C."/>
            <person name="Habgood R."/>
            <person name="Hainaut M."/>
            <person name="Harispe M.L."/>
            <person name="Henrissat B."/>
            <person name="Hilden K.S."/>
            <person name="Hope R."/>
            <person name="Hossain A."/>
            <person name="Karabika E."/>
            <person name="Karaffa L."/>
            <person name="Karanyi Z."/>
            <person name="Krasevec N."/>
            <person name="Kuo A."/>
            <person name="Kusch H."/>
            <person name="LaButti K."/>
            <person name="Lagendijk E.L."/>
            <person name="Lapidus A."/>
            <person name="Levasseur A."/>
            <person name="Lindquist E."/>
            <person name="Lipzen A."/>
            <person name="Logrieco A.F."/>
            <person name="MacCabe A."/>
            <person name="Maekelae M.R."/>
            <person name="Malavazi I."/>
            <person name="Melin P."/>
            <person name="Meyer V."/>
            <person name="Mielnichuk N."/>
            <person name="Miskei M."/>
            <person name="Molnar A.P."/>
            <person name="Mule G."/>
            <person name="Ngan C.Y."/>
            <person name="Orejas M."/>
            <person name="Orosz E."/>
            <person name="Ouedraogo J.P."/>
            <person name="Overkamp K.M."/>
            <person name="Park H.-S."/>
            <person name="Perrone G."/>
            <person name="Piumi F."/>
            <person name="Punt P.J."/>
            <person name="Ram A.F."/>
            <person name="Ramon A."/>
            <person name="Rauscher S."/>
            <person name="Record E."/>
            <person name="Riano-Pachon D.M."/>
            <person name="Robert V."/>
            <person name="Roehrig J."/>
            <person name="Ruller R."/>
            <person name="Salamov A."/>
            <person name="Salih N.S."/>
            <person name="Samson R.A."/>
            <person name="Sandor E."/>
            <person name="Sanguinetti M."/>
            <person name="Schuetze T."/>
            <person name="Sepcic K."/>
            <person name="Shelest E."/>
            <person name="Sherlock G."/>
            <person name="Sophianopoulou V."/>
            <person name="Squina F.M."/>
            <person name="Sun H."/>
            <person name="Susca A."/>
            <person name="Todd R.B."/>
            <person name="Tsang A."/>
            <person name="Unkles S.E."/>
            <person name="van de Wiele N."/>
            <person name="van Rossen-Uffink D."/>
            <person name="Oliveira J.V."/>
            <person name="Vesth T.C."/>
            <person name="Visser J."/>
            <person name="Yu J.-H."/>
            <person name="Zhou M."/>
            <person name="Andersen M.R."/>
            <person name="Archer D.B."/>
            <person name="Baker S.E."/>
            <person name="Benoit I."/>
            <person name="Brakhage A.A."/>
            <person name="Braus G.H."/>
            <person name="Fischer R."/>
            <person name="Frisvad J.C."/>
            <person name="Goldman G.H."/>
            <person name="Houbraken J."/>
            <person name="Oakley B."/>
            <person name="Pocsi I."/>
            <person name="Scazzocchio C."/>
            <person name="Seiboth B."/>
            <person name="vanKuyk P.A."/>
            <person name="Wortman J."/>
            <person name="Dyer P.S."/>
            <person name="Grigoriev I.V."/>
        </authorList>
    </citation>
    <scope>NUCLEOTIDE SEQUENCE [LARGE SCALE GENOMIC DNA]</scope>
    <source>
        <strain evidence="10">CBS 506.65</strain>
    </source>
</reference>
<gene>
    <name evidence="9" type="ORF">ASPZODRAFT_1231259</name>
</gene>
<dbReference type="InterPro" id="IPR007219">
    <property type="entry name" value="XnlR_reg_dom"/>
</dbReference>
<evidence type="ECO:0000259" key="8">
    <source>
        <dbReference type="PROSITE" id="PS50048"/>
    </source>
</evidence>
<keyword evidence="3" id="KW-0805">Transcription regulation</keyword>
<dbReference type="RefSeq" id="XP_022577688.1">
    <property type="nucleotide sequence ID" value="XM_022721350.1"/>
</dbReference>
<dbReference type="SUPFAM" id="SSF57701">
    <property type="entry name" value="Zn2/Cys6 DNA-binding domain"/>
    <property type="match status" value="1"/>
</dbReference>
<keyword evidence="5" id="KW-0804">Transcription</keyword>
<dbReference type="InterPro" id="IPR036864">
    <property type="entry name" value="Zn2-C6_fun-type_DNA-bd_sf"/>
</dbReference>
<dbReference type="Gene3D" id="4.10.240.10">
    <property type="entry name" value="Zn(2)-C6 fungal-type DNA-binding domain"/>
    <property type="match status" value="1"/>
</dbReference>
<dbReference type="Pfam" id="PF04082">
    <property type="entry name" value="Fungal_trans"/>
    <property type="match status" value="1"/>
</dbReference>
<dbReference type="OrthoDB" id="2563500at2759"/>
<dbReference type="GO" id="GO:0003677">
    <property type="term" value="F:DNA binding"/>
    <property type="evidence" value="ECO:0007669"/>
    <property type="project" value="UniProtKB-KW"/>
</dbReference>
<dbReference type="PROSITE" id="PS50048">
    <property type="entry name" value="ZN2_CY6_FUNGAL_2"/>
    <property type="match status" value="1"/>
</dbReference>
<dbReference type="EMBL" id="KV878354">
    <property type="protein sequence ID" value="OJJ43178.1"/>
    <property type="molecule type" value="Genomic_DNA"/>
</dbReference>
<keyword evidence="4" id="KW-0238">DNA-binding</keyword>
<protein>
    <recommendedName>
        <fullName evidence="8">Zn(2)-C6 fungal-type domain-containing protein</fullName>
    </recommendedName>
</protein>
<name>A0A1L9S7N1_9EURO</name>
<dbReference type="STRING" id="1073090.A0A1L9S7N1"/>
<dbReference type="InterPro" id="IPR001138">
    <property type="entry name" value="Zn2Cys6_DnaBD"/>
</dbReference>